<keyword evidence="1" id="KW-0472">Membrane</keyword>
<dbReference type="EMBL" id="JQ693395">
    <property type="protein sequence ID" value="AFD04122.1"/>
    <property type="molecule type" value="Genomic_DNA"/>
</dbReference>
<reference evidence="2" key="1">
    <citation type="journal article" date="2012" name="Mol. Biol. Evol.">
        <title>Group I Intron-Mediated Trans-splicing in Mitochondria of Gigaspora rosea and a Robust Phylogenetic Affiliation of Arbuscular Mycorrhizal Fungi with Mortierellales.</title>
        <authorList>
            <person name="Nadimi M."/>
            <person name="Beaudet D."/>
            <person name="Forget L."/>
            <person name="Hijri M."/>
            <person name="Lang B.F."/>
        </authorList>
    </citation>
    <scope>NUCLEOTIDE SEQUENCE</scope>
    <source>
        <strain evidence="2">DAOM 194757</strain>
    </source>
</reference>
<dbReference type="GeneID" id="11934949"/>
<keyword evidence="1" id="KW-1133">Transmembrane helix</keyword>
<sequence>MTFTGYLFIGCIIYCPYTLLFTQDKCQCRFTLLLSNLQGELIQSIRSGERRQILVRVELTPVGLVSDCKPSGSSLLFTWRPRVLTRETVPPAVHTLMSIITLRFRSF</sequence>
<organism evidence="2">
    <name type="scientific">Gigaspora rosea</name>
    <dbReference type="NCBI Taxonomy" id="44941"/>
    <lineage>
        <taxon>Eukaryota</taxon>
        <taxon>Fungi</taxon>
        <taxon>Fungi incertae sedis</taxon>
        <taxon>Mucoromycota</taxon>
        <taxon>Glomeromycotina</taxon>
        <taxon>Glomeromycetes</taxon>
        <taxon>Diversisporales</taxon>
        <taxon>Gigasporaceae</taxon>
        <taxon>Gigaspora</taxon>
    </lineage>
</organism>
<proteinExistence type="predicted"/>
<accession>H9EBD9</accession>
<keyword evidence="1" id="KW-0812">Transmembrane</keyword>
<gene>
    <name evidence="2" type="primary">orf107</name>
</gene>
<geneLocation type="mitochondrion" evidence="2"/>
<dbReference type="AlphaFoldDB" id="H9EBD9"/>
<dbReference type="RefSeq" id="YP_005352680.1">
    <property type="nucleotide sequence ID" value="NC_016985.1"/>
</dbReference>
<name>H9EBD9_9GLOM</name>
<keyword evidence="2" id="KW-0496">Mitochondrion</keyword>
<protein>
    <submittedName>
        <fullName evidence="2">Uncharacterized protein</fullName>
    </submittedName>
</protein>
<feature type="transmembrane region" description="Helical" evidence="1">
    <location>
        <begin position="6"/>
        <end position="22"/>
    </location>
</feature>
<evidence type="ECO:0000313" key="2">
    <source>
        <dbReference type="EMBL" id="AFD04122.1"/>
    </source>
</evidence>
<evidence type="ECO:0000256" key="1">
    <source>
        <dbReference type="SAM" id="Phobius"/>
    </source>
</evidence>